<dbReference type="RefSeq" id="WP_136538651.1">
    <property type="nucleotide sequence ID" value="NZ_STGU01000002.1"/>
</dbReference>
<dbReference type="EMBL" id="STGU01000002">
    <property type="protein sequence ID" value="THV38170.1"/>
    <property type="molecule type" value="Genomic_DNA"/>
</dbReference>
<dbReference type="AlphaFoldDB" id="A0A4S8Q2F7"/>
<evidence type="ECO:0000259" key="1">
    <source>
        <dbReference type="Pfam" id="PF01402"/>
    </source>
</evidence>
<dbReference type="Pfam" id="PF01402">
    <property type="entry name" value="RHH_1"/>
    <property type="match status" value="1"/>
</dbReference>
<comment type="caution">
    <text evidence="2">The sequence shown here is derived from an EMBL/GenBank/DDBJ whole genome shotgun (WGS) entry which is preliminary data.</text>
</comment>
<feature type="domain" description="Ribbon-helix-helix protein CopG" evidence="1">
    <location>
        <begin position="2"/>
        <end position="40"/>
    </location>
</feature>
<name>A0A4S8Q2F7_9HYPH</name>
<proteinExistence type="predicted"/>
<dbReference type="Proteomes" id="UP000307378">
    <property type="component" value="Unassembled WGS sequence"/>
</dbReference>
<dbReference type="GO" id="GO:0006355">
    <property type="term" value="P:regulation of DNA-templated transcription"/>
    <property type="evidence" value="ECO:0007669"/>
    <property type="project" value="InterPro"/>
</dbReference>
<organism evidence="2 3">
    <name type="scientific">Rhizobium rosettiformans W3</name>
    <dbReference type="NCBI Taxonomy" id="538378"/>
    <lineage>
        <taxon>Bacteria</taxon>
        <taxon>Pseudomonadati</taxon>
        <taxon>Pseudomonadota</taxon>
        <taxon>Alphaproteobacteria</taxon>
        <taxon>Hyphomicrobiales</taxon>
        <taxon>Rhizobiaceae</taxon>
        <taxon>Rhizobium/Agrobacterium group</taxon>
        <taxon>Rhizobium</taxon>
    </lineage>
</organism>
<dbReference type="InterPro" id="IPR013321">
    <property type="entry name" value="Arc_rbn_hlx_hlx"/>
</dbReference>
<dbReference type="InterPro" id="IPR002145">
    <property type="entry name" value="CopG"/>
</dbReference>
<protein>
    <submittedName>
        <fullName evidence="2">Ribbon-helix-helix protein, CopG family</fullName>
    </submittedName>
</protein>
<dbReference type="Gene3D" id="1.10.1220.10">
    <property type="entry name" value="Met repressor-like"/>
    <property type="match status" value="1"/>
</dbReference>
<gene>
    <name evidence="2" type="ORF">FAA86_05085</name>
</gene>
<sequence>MRTLVNIPDADIEALDRIAAEKQVSRASLIREAVGDLLDRHKDDVVMNGFGLWAGSEVEDGLVIQRKLRAEW</sequence>
<evidence type="ECO:0000313" key="3">
    <source>
        <dbReference type="Proteomes" id="UP000307378"/>
    </source>
</evidence>
<dbReference type="CDD" id="cd22231">
    <property type="entry name" value="RHH_NikR_HicB-like"/>
    <property type="match status" value="1"/>
</dbReference>
<accession>A0A4S8Q2F7</accession>
<reference evidence="2 3" key="1">
    <citation type="submission" date="2019-04" db="EMBL/GenBank/DDBJ databases">
        <title>genome sequence of strain W3.</title>
        <authorList>
            <person name="Gao J."/>
            <person name="Sun J."/>
        </authorList>
    </citation>
    <scope>NUCLEOTIDE SEQUENCE [LARGE SCALE GENOMIC DNA]</scope>
    <source>
        <strain evidence="2 3">W3</strain>
    </source>
</reference>
<evidence type="ECO:0000313" key="2">
    <source>
        <dbReference type="EMBL" id="THV38170.1"/>
    </source>
</evidence>